<dbReference type="EMBL" id="CP007806">
    <property type="protein sequence ID" value="AIG24793.1"/>
    <property type="molecule type" value="Genomic_DNA"/>
</dbReference>
<accession>A0A075R0V5</accession>
<name>A0A075R0V5_BRELA</name>
<evidence type="ECO:0000313" key="1">
    <source>
        <dbReference type="EMBL" id="AIG24793.1"/>
    </source>
</evidence>
<gene>
    <name evidence="1" type="ORF">BRLA_c004120</name>
</gene>
<dbReference type="AlphaFoldDB" id="A0A075R0V5"/>
<dbReference type="KEGG" id="blr:BRLA_c004120"/>
<dbReference type="HOGENOM" id="CLU_3402443_0_0_9"/>
<evidence type="ECO:0000313" key="2">
    <source>
        <dbReference type="Proteomes" id="UP000005850"/>
    </source>
</evidence>
<keyword evidence="2" id="KW-1185">Reference proteome</keyword>
<organism evidence="1 2">
    <name type="scientific">Brevibacillus laterosporus LMG 15441</name>
    <dbReference type="NCBI Taxonomy" id="1042163"/>
    <lineage>
        <taxon>Bacteria</taxon>
        <taxon>Bacillati</taxon>
        <taxon>Bacillota</taxon>
        <taxon>Bacilli</taxon>
        <taxon>Bacillales</taxon>
        <taxon>Paenibacillaceae</taxon>
        <taxon>Brevibacillus</taxon>
    </lineage>
</organism>
<protein>
    <submittedName>
        <fullName evidence="1">Uncharacterized protein</fullName>
    </submittedName>
</protein>
<proteinExistence type="predicted"/>
<sequence length="30" mass="3850">MFWLPNRNRFVQFDRITELQNYFIFSKLEP</sequence>
<reference evidence="1 2" key="1">
    <citation type="journal article" date="2011" name="J. Bacteriol.">
        <title>Genome sequence of Brevibacillus laterosporus LMG 15441, a pathogen of invertebrates.</title>
        <authorList>
            <person name="Djukic M."/>
            <person name="Poehlein A."/>
            <person name="Thurmer A."/>
            <person name="Daniel R."/>
        </authorList>
    </citation>
    <scope>NUCLEOTIDE SEQUENCE [LARGE SCALE GENOMIC DNA]</scope>
    <source>
        <strain evidence="1 2">LMG 15441</strain>
    </source>
</reference>
<dbReference type="Proteomes" id="UP000005850">
    <property type="component" value="Chromosome"/>
</dbReference>